<dbReference type="SMART" id="SM00175">
    <property type="entry name" value="RAB"/>
    <property type="match status" value="1"/>
</dbReference>
<sequence>MDLYHYLFKFIIVGDTSVGKSCLLLKYTEGKFKEEHDATIGVEFGSQGFKYKNRQFKIQIWDTAGQESFRSITRSYYKGSIGVLLVFDITSRQSYHNIVRWYNEILDCAHETVDIVIVGNKVDLENQRQVSIDEGKQFAEQYKRNYIETSAKTGQFVDQVFQQMAMRIYDKIENKLIDQNNENLGIKLGTFYRNDEQDDDLELQTSLGQKKKKKNDDCC</sequence>
<dbReference type="NCBIfam" id="TIGR00231">
    <property type="entry name" value="small_GTP"/>
    <property type="match status" value="1"/>
</dbReference>
<dbReference type="FunFam" id="3.40.50.300:FF:000586">
    <property type="entry name" value="Rab family GTPase"/>
    <property type="match status" value="1"/>
</dbReference>
<dbReference type="PROSITE" id="PS51420">
    <property type="entry name" value="RHO"/>
    <property type="match status" value="1"/>
</dbReference>
<dbReference type="InterPro" id="IPR005225">
    <property type="entry name" value="Small_GTP-bd"/>
</dbReference>
<reference evidence="5" key="1">
    <citation type="submission" date="2021-01" db="EMBL/GenBank/DDBJ databases">
        <authorList>
            <consortium name="Genoscope - CEA"/>
            <person name="William W."/>
        </authorList>
    </citation>
    <scope>NUCLEOTIDE SEQUENCE</scope>
</reference>
<dbReference type="OrthoDB" id="9989112at2759"/>
<dbReference type="InterPro" id="IPR050209">
    <property type="entry name" value="Rab_GTPases_membrane_traffic"/>
</dbReference>
<dbReference type="PROSITE" id="PS51421">
    <property type="entry name" value="RAS"/>
    <property type="match status" value="1"/>
</dbReference>
<accession>A0A8S1Q7J2</accession>
<evidence type="ECO:0000256" key="1">
    <source>
        <dbReference type="ARBA" id="ARBA00004308"/>
    </source>
</evidence>
<dbReference type="SMART" id="SM00176">
    <property type="entry name" value="RAN"/>
    <property type="match status" value="1"/>
</dbReference>
<dbReference type="PROSITE" id="PS51419">
    <property type="entry name" value="RAB"/>
    <property type="match status" value="1"/>
</dbReference>
<dbReference type="SMART" id="SM00173">
    <property type="entry name" value="RAS"/>
    <property type="match status" value="1"/>
</dbReference>
<evidence type="ECO:0000256" key="3">
    <source>
        <dbReference type="ARBA" id="ARBA00022741"/>
    </source>
</evidence>
<gene>
    <name evidence="5" type="ORF">PSON_ATCC_30995.1.T0970128</name>
</gene>
<dbReference type="SMART" id="SM00174">
    <property type="entry name" value="RHO"/>
    <property type="match status" value="1"/>
</dbReference>
<evidence type="ECO:0000313" key="5">
    <source>
        <dbReference type="EMBL" id="CAD8111117.1"/>
    </source>
</evidence>
<protein>
    <submittedName>
        <fullName evidence="5">Uncharacterized protein</fullName>
    </submittedName>
</protein>
<dbReference type="CDD" id="cd00154">
    <property type="entry name" value="Rab"/>
    <property type="match status" value="1"/>
</dbReference>
<dbReference type="GO" id="GO:0005525">
    <property type="term" value="F:GTP binding"/>
    <property type="evidence" value="ECO:0007669"/>
    <property type="project" value="InterPro"/>
</dbReference>
<dbReference type="EMBL" id="CAJJDN010000097">
    <property type="protein sequence ID" value="CAD8111117.1"/>
    <property type="molecule type" value="Genomic_DNA"/>
</dbReference>
<dbReference type="GO" id="GO:0003924">
    <property type="term" value="F:GTPase activity"/>
    <property type="evidence" value="ECO:0007669"/>
    <property type="project" value="InterPro"/>
</dbReference>
<evidence type="ECO:0000256" key="2">
    <source>
        <dbReference type="ARBA" id="ARBA00006270"/>
    </source>
</evidence>
<keyword evidence="3" id="KW-0547">Nucleotide-binding</keyword>
<dbReference type="AlphaFoldDB" id="A0A8S1Q7J2"/>
<dbReference type="InterPro" id="IPR001806">
    <property type="entry name" value="Small_GTPase"/>
</dbReference>
<evidence type="ECO:0000256" key="4">
    <source>
        <dbReference type="ARBA" id="ARBA00023136"/>
    </source>
</evidence>
<keyword evidence="4" id="KW-0472">Membrane</keyword>
<comment type="caution">
    <text evidence="5">The sequence shown here is derived from an EMBL/GenBank/DDBJ whole genome shotgun (WGS) entry which is preliminary data.</text>
</comment>
<comment type="subcellular location">
    <subcellularLocation>
        <location evidence="1">Endomembrane system</location>
    </subcellularLocation>
</comment>
<dbReference type="GO" id="GO:0012505">
    <property type="term" value="C:endomembrane system"/>
    <property type="evidence" value="ECO:0007669"/>
    <property type="project" value="UniProtKB-SubCell"/>
</dbReference>
<organism evidence="5 6">
    <name type="scientific">Paramecium sonneborni</name>
    <dbReference type="NCBI Taxonomy" id="65129"/>
    <lineage>
        <taxon>Eukaryota</taxon>
        <taxon>Sar</taxon>
        <taxon>Alveolata</taxon>
        <taxon>Ciliophora</taxon>
        <taxon>Intramacronucleata</taxon>
        <taxon>Oligohymenophorea</taxon>
        <taxon>Peniculida</taxon>
        <taxon>Parameciidae</taxon>
        <taxon>Paramecium</taxon>
    </lineage>
</organism>
<keyword evidence="6" id="KW-1185">Reference proteome</keyword>
<comment type="similarity">
    <text evidence="2">Belongs to the small GTPase superfamily. Rab family.</text>
</comment>
<dbReference type="Proteomes" id="UP000692954">
    <property type="component" value="Unassembled WGS sequence"/>
</dbReference>
<proteinExistence type="inferred from homology"/>
<name>A0A8S1Q7J2_9CILI</name>
<dbReference type="Pfam" id="PF00071">
    <property type="entry name" value="Ras"/>
    <property type="match status" value="1"/>
</dbReference>
<dbReference type="PANTHER" id="PTHR47979">
    <property type="entry name" value="DRAB11-RELATED"/>
    <property type="match status" value="1"/>
</dbReference>
<evidence type="ECO:0000313" key="6">
    <source>
        <dbReference type="Proteomes" id="UP000692954"/>
    </source>
</evidence>